<name>A0A543AFK2_9MICC</name>
<feature type="transmembrane region" description="Helical" evidence="2">
    <location>
        <begin position="116"/>
        <end position="136"/>
    </location>
</feature>
<evidence type="ECO:0000313" key="4">
    <source>
        <dbReference type="Proteomes" id="UP000319746"/>
    </source>
</evidence>
<keyword evidence="4" id="KW-1185">Reference proteome</keyword>
<keyword evidence="2" id="KW-0472">Membrane</keyword>
<gene>
    <name evidence="3" type="ORF">FB556_1818</name>
</gene>
<keyword evidence="2" id="KW-1133">Transmembrane helix</keyword>
<organism evidence="3 4">
    <name type="scientific">Enteractinococcus coprophilus</name>
    <dbReference type="NCBI Taxonomy" id="1027633"/>
    <lineage>
        <taxon>Bacteria</taxon>
        <taxon>Bacillati</taxon>
        <taxon>Actinomycetota</taxon>
        <taxon>Actinomycetes</taxon>
        <taxon>Micrococcales</taxon>
        <taxon>Micrococcaceae</taxon>
    </lineage>
</organism>
<feature type="transmembrane region" description="Helical" evidence="2">
    <location>
        <begin position="83"/>
        <end position="109"/>
    </location>
</feature>
<evidence type="ECO:0000256" key="1">
    <source>
        <dbReference type="SAM" id="MobiDB-lite"/>
    </source>
</evidence>
<reference evidence="3 4" key="1">
    <citation type="submission" date="2019-06" db="EMBL/GenBank/DDBJ databases">
        <title>Sequencing the genomes of 1000 actinobacteria strains.</title>
        <authorList>
            <person name="Klenk H.-P."/>
        </authorList>
    </citation>
    <scope>NUCLEOTIDE SEQUENCE [LARGE SCALE GENOMIC DNA]</scope>
    <source>
        <strain evidence="3 4">DSM 24083</strain>
    </source>
</reference>
<dbReference type="RefSeq" id="WP_141866896.1">
    <property type="nucleotide sequence ID" value="NZ_BAABAN010000002.1"/>
</dbReference>
<feature type="transmembrane region" description="Helical" evidence="2">
    <location>
        <begin position="35"/>
        <end position="63"/>
    </location>
</feature>
<evidence type="ECO:0000256" key="2">
    <source>
        <dbReference type="SAM" id="Phobius"/>
    </source>
</evidence>
<dbReference type="OrthoDB" id="3831145at2"/>
<feature type="region of interest" description="Disordered" evidence="1">
    <location>
        <begin position="1"/>
        <end position="23"/>
    </location>
</feature>
<evidence type="ECO:0000313" key="3">
    <source>
        <dbReference type="EMBL" id="TQL71343.1"/>
    </source>
</evidence>
<feature type="transmembrane region" description="Helical" evidence="2">
    <location>
        <begin position="148"/>
        <end position="167"/>
    </location>
</feature>
<dbReference type="EMBL" id="VFOU01000003">
    <property type="protein sequence ID" value="TQL71343.1"/>
    <property type="molecule type" value="Genomic_DNA"/>
</dbReference>
<protein>
    <submittedName>
        <fullName evidence="3">Uncharacterized protein</fullName>
    </submittedName>
</protein>
<dbReference type="Proteomes" id="UP000319746">
    <property type="component" value="Unassembled WGS sequence"/>
</dbReference>
<dbReference type="AlphaFoldDB" id="A0A543AFK2"/>
<keyword evidence="2" id="KW-0812">Transmembrane</keyword>
<comment type="caution">
    <text evidence="3">The sequence shown here is derived from an EMBL/GenBank/DDBJ whole genome shotgun (WGS) entry which is preliminary data.</text>
</comment>
<sequence length="186" mass="20532">MTDTPENKYGTTPYSPTDMTNIGTEPRSARLTKSLVWVLMILHVLAGVIGIVAMQTAGPAAYLEAYLPPNEYQAMTPQMLDTAFAATLVMAIVLLAINVVLFVIVGLGLRANRNWARFMGLVLAILFLISSAYSLLFATDYGAQSGMILFGTIINWVIVLVTIWWIIQALDKQTHRWFALHKSLQG</sequence>
<proteinExistence type="predicted"/>
<accession>A0A543AFK2</accession>